<evidence type="ECO:0000256" key="4">
    <source>
        <dbReference type="ARBA" id="ARBA00022729"/>
    </source>
</evidence>
<dbReference type="InterPro" id="IPR009057">
    <property type="entry name" value="Homeodomain-like_sf"/>
</dbReference>
<evidence type="ECO:0000259" key="8">
    <source>
        <dbReference type="PROSITE" id="PS01124"/>
    </source>
</evidence>
<proteinExistence type="inferred from homology"/>
<comment type="subcellular location">
    <subcellularLocation>
        <location evidence="1">Cell envelope</location>
    </subcellularLocation>
</comment>
<evidence type="ECO:0000256" key="7">
    <source>
        <dbReference type="ARBA" id="ARBA00023163"/>
    </source>
</evidence>
<keyword evidence="4" id="KW-0732">Signal</keyword>
<accession>A0ABS8YKH3</accession>
<dbReference type="SUPFAM" id="SSF53807">
    <property type="entry name" value="Helical backbone' metal receptor"/>
    <property type="match status" value="1"/>
</dbReference>
<keyword evidence="6" id="KW-0238">DNA-binding</keyword>
<reference evidence="10 11" key="1">
    <citation type="submission" date="2021-11" db="EMBL/GenBank/DDBJ databases">
        <title>Draft genome sequence of Paenibacillus profundus YoMME, a new Gram-positive bacteria with exoelectrogenic properties.</title>
        <authorList>
            <person name="Hubenova Y."/>
            <person name="Hubenova E."/>
            <person name="Manasiev Y."/>
            <person name="Peykov S."/>
            <person name="Mitov M."/>
        </authorList>
    </citation>
    <scope>NUCLEOTIDE SEQUENCE [LARGE SCALE GENOMIC DNA]</scope>
    <source>
        <strain evidence="10 11">YoMME</strain>
    </source>
</reference>
<evidence type="ECO:0000259" key="9">
    <source>
        <dbReference type="PROSITE" id="PS50983"/>
    </source>
</evidence>
<dbReference type="Pfam" id="PF01497">
    <property type="entry name" value="Peripla_BP_2"/>
    <property type="match status" value="1"/>
</dbReference>
<dbReference type="Pfam" id="PF12833">
    <property type="entry name" value="HTH_18"/>
    <property type="match status" value="1"/>
</dbReference>
<dbReference type="InterPro" id="IPR018060">
    <property type="entry name" value="HTH_AraC"/>
</dbReference>
<keyword evidence="5" id="KW-0805">Transcription regulation</keyword>
<comment type="caution">
    <text evidence="10">The sequence shown here is derived from an EMBL/GenBank/DDBJ whole genome shotgun (WGS) entry which is preliminary data.</text>
</comment>
<evidence type="ECO:0000313" key="10">
    <source>
        <dbReference type="EMBL" id="MCE5172316.1"/>
    </source>
</evidence>
<dbReference type="InterPro" id="IPR002491">
    <property type="entry name" value="ABC_transptr_periplasmic_BD"/>
</dbReference>
<evidence type="ECO:0000313" key="11">
    <source>
        <dbReference type="Proteomes" id="UP001199916"/>
    </source>
</evidence>
<keyword evidence="11" id="KW-1185">Reference proteome</keyword>
<sequence>MTLSDHILLWNHASIQVMDVRHTIMEQGEVLRSYRLPASAFLYTVRGSARVWLDRNAHMAKRFHVLHGGKGLCLDIAAEESFEYYMILYKAIVPLPCRQEILELMKKNNPFQYQYVFAPCYPLSLFDKIDQMNNEWQRSNGLEKLHVKSLFYQFVYELMRQLHVQGIEPFKPDLATQVIRYIRERYSEPITLESLANDLECSAGYLSKLFKGKMNTSPIHYLGEVRVNNAIKLLLQTDATLQEIAESVGYPDGHSLSRSFKRYKGVSPARFKTEWKYGEQGEDLPLFRQRFAILPNKVKRYSDNDIENHYHYKGEVDISMYRSVKLTAMTVFLCLSLLLGACSNAPNTNGGSQAPAKNAEVQANSGNSNGGQEAASQAKTRIVSTLKGDVEIPAEPQRVASDQYMGQLLKLGIIPVGVREDMLKEAWIEKAGISKDILSKIEDLGGFPMNAEKLAYLEPDLIIGSIEDNIEQYKKIGTTVFLPYWESYSTAGPIEKFKRISEIFGKQEVVEQWIAEYEQKVDKARKQIEGIIKPGETISVVQIGSKALYVLAAKGGNYGSATIYQMLKLPPTEKALNMTEGFENVSLEVLPEYLGDHVFVYVNSKEDADQILNSAIWKGAPAVKKGQVYMYGEFGDEFVMEDPYSLELQLETIVNILLKNRQ</sequence>
<name>A0ABS8YKH3_9BACL</name>
<feature type="domain" description="Fe/B12 periplasmic-binding" evidence="9">
    <location>
        <begin position="396"/>
        <end position="661"/>
    </location>
</feature>
<dbReference type="PROSITE" id="PS50983">
    <property type="entry name" value="FE_B12_PBP"/>
    <property type="match status" value="1"/>
</dbReference>
<protein>
    <submittedName>
        <fullName evidence="10">AraC family transcriptional regulator</fullName>
    </submittedName>
</protein>
<dbReference type="SMART" id="SM00342">
    <property type="entry name" value="HTH_ARAC"/>
    <property type="match status" value="1"/>
</dbReference>
<dbReference type="SUPFAM" id="SSF46689">
    <property type="entry name" value="Homeodomain-like"/>
    <property type="match status" value="2"/>
</dbReference>
<evidence type="ECO:0000256" key="2">
    <source>
        <dbReference type="ARBA" id="ARBA00008814"/>
    </source>
</evidence>
<evidence type="ECO:0000256" key="5">
    <source>
        <dbReference type="ARBA" id="ARBA00023015"/>
    </source>
</evidence>
<evidence type="ECO:0000256" key="3">
    <source>
        <dbReference type="ARBA" id="ARBA00022448"/>
    </source>
</evidence>
<dbReference type="Gene3D" id="1.10.10.60">
    <property type="entry name" value="Homeodomain-like"/>
    <property type="match status" value="2"/>
</dbReference>
<organism evidence="10 11">
    <name type="scientific">Paenibacillus profundus</name>
    <dbReference type="NCBI Taxonomy" id="1173085"/>
    <lineage>
        <taxon>Bacteria</taxon>
        <taxon>Bacillati</taxon>
        <taxon>Bacillota</taxon>
        <taxon>Bacilli</taxon>
        <taxon>Bacillales</taxon>
        <taxon>Paenibacillaceae</taxon>
        <taxon>Paenibacillus</taxon>
    </lineage>
</organism>
<dbReference type="EMBL" id="JAJNBZ010000027">
    <property type="protein sequence ID" value="MCE5172316.1"/>
    <property type="molecule type" value="Genomic_DNA"/>
</dbReference>
<dbReference type="PANTHER" id="PTHR30532">
    <property type="entry name" value="IRON III DICITRATE-BINDING PERIPLASMIC PROTEIN"/>
    <property type="match status" value="1"/>
</dbReference>
<dbReference type="PROSITE" id="PS00041">
    <property type="entry name" value="HTH_ARAC_FAMILY_1"/>
    <property type="match status" value="1"/>
</dbReference>
<dbReference type="InterPro" id="IPR051313">
    <property type="entry name" value="Bact_iron-sidero_bind"/>
</dbReference>
<dbReference type="RefSeq" id="WP_233698534.1">
    <property type="nucleotide sequence ID" value="NZ_JAJNBZ010000027.1"/>
</dbReference>
<keyword evidence="7" id="KW-0804">Transcription</keyword>
<evidence type="ECO:0000256" key="1">
    <source>
        <dbReference type="ARBA" id="ARBA00004196"/>
    </source>
</evidence>
<keyword evidence="3" id="KW-0813">Transport</keyword>
<feature type="domain" description="HTH araC/xylS-type" evidence="8">
    <location>
        <begin position="176"/>
        <end position="274"/>
    </location>
</feature>
<gene>
    <name evidence="10" type="ORF">LQV63_23850</name>
</gene>
<dbReference type="Proteomes" id="UP001199916">
    <property type="component" value="Unassembled WGS sequence"/>
</dbReference>
<comment type="similarity">
    <text evidence="2">Belongs to the bacterial solute-binding protein 8 family.</text>
</comment>
<dbReference type="PROSITE" id="PS01124">
    <property type="entry name" value="HTH_ARAC_FAMILY_2"/>
    <property type="match status" value="1"/>
</dbReference>
<dbReference type="Gene3D" id="3.40.50.1980">
    <property type="entry name" value="Nitrogenase molybdenum iron protein domain"/>
    <property type="match status" value="2"/>
</dbReference>
<dbReference type="InterPro" id="IPR018062">
    <property type="entry name" value="HTH_AraC-typ_CS"/>
</dbReference>
<dbReference type="PANTHER" id="PTHR30532:SF26">
    <property type="entry name" value="IRON(3+)-HYDROXAMATE-BINDING PROTEIN FHUD"/>
    <property type="match status" value="1"/>
</dbReference>
<evidence type="ECO:0000256" key="6">
    <source>
        <dbReference type="ARBA" id="ARBA00023125"/>
    </source>
</evidence>